<evidence type="ECO:0000313" key="15">
    <source>
        <dbReference type="Proteomes" id="UP000243374"/>
    </source>
</evidence>
<keyword evidence="4 12" id="KW-0255">Endonuclease</keyword>
<comment type="similarity">
    <text evidence="12">Belongs to the CRISPR-associated Cas9 family.</text>
</comment>
<keyword evidence="5 12" id="KW-0378">Hydrolase</keyword>
<dbReference type="GO" id="GO:0004519">
    <property type="term" value="F:endonuclease activity"/>
    <property type="evidence" value="ECO:0007669"/>
    <property type="project" value="UniProtKB-UniRule"/>
</dbReference>
<dbReference type="HAMAP" id="MF_01480">
    <property type="entry name" value="Cas9"/>
    <property type="match status" value="1"/>
</dbReference>
<evidence type="ECO:0000259" key="13">
    <source>
        <dbReference type="PROSITE" id="PS51749"/>
    </source>
</evidence>
<dbReference type="OrthoDB" id="9777169at2"/>
<dbReference type="GO" id="GO:0003677">
    <property type="term" value="F:DNA binding"/>
    <property type="evidence" value="ECO:0007669"/>
    <property type="project" value="UniProtKB-UniRule"/>
</dbReference>
<evidence type="ECO:0000256" key="1">
    <source>
        <dbReference type="ARBA" id="ARBA00001946"/>
    </source>
</evidence>
<evidence type="ECO:0000256" key="5">
    <source>
        <dbReference type="ARBA" id="ARBA00022801"/>
    </source>
</evidence>
<dbReference type="InterPro" id="IPR036397">
    <property type="entry name" value="RNaseH_sf"/>
</dbReference>
<protein>
    <recommendedName>
        <fullName evidence="12">CRISPR-associated endonuclease Cas9</fullName>
        <ecNumber evidence="12">3.1.-.-</ecNumber>
    </recommendedName>
</protein>
<evidence type="ECO:0000256" key="12">
    <source>
        <dbReference type="HAMAP-Rule" id="MF_01480"/>
    </source>
</evidence>
<feature type="domain" description="HNH Cas9-type" evidence="13">
    <location>
        <begin position="528"/>
        <end position="682"/>
    </location>
</feature>
<dbReference type="GO" id="GO:0051607">
    <property type="term" value="P:defense response to virus"/>
    <property type="evidence" value="ECO:0007669"/>
    <property type="project" value="UniProtKB-UniRule"/>
</dbReference>
<dbReference type="AlphaFoldDB" id="A0A662Z8D4"/>
<dbReference type="GO" id="GO:0003723">
    <property type="term" value="F:RNA binding"/>
    <property type="evidence" value="ECO:0007669"/>
    <property type="project" value="UniProtKB-UniRule"/>
</dbReference>
<dbReference type="Gene3D" id="3.30.420.10">
    <property type="entry name" value="Ribonuclease H-like superfamily/Ribonuclease H"/>
    <property type="match status" value="3"/>
</dbReference>
<name>A0A662Z8D4_9GAMM</name>
<sequence length="1093" mass="127174">MATILGLDIGVGSVGWGLIEDGKRIIDLGVRTFSKAETAKEGKSLNLIRRESRLSRRRIYRRAERLNKLLNFLIQECLISKKEEILLNPKAENPWILRSIAVNNPISKEQLARIIYHICKHRGFYWSSSAELNIDDNGKIKDALSTNQELMAKKGYATIGQMIACEFPNCCRNKQGSYNKAISRVDLDRELRLIFNNQKEMGNHFITEELINGICGTGDKKTGYLWMQKPALQGEQLLDMVGHCRFEREEKRAPVSTYLAERHVWLTKLINLRIKDDNSQVRGLDLSEINILKSLPYEILSGVKYKKIKDVLKKNGLWSDEYSFIGLDYQSSKKKDPEDAVFHELKGWHKIATAISKGSVQYWEKLSKETLNGHSEEYDFIASTLTIYKEDEELKKKFAEKSVPNEVVNELLNVRFQNFSSLSLKALSKIIPFMEQGIRYDEACDKAGYKHYLTSQELINKTKYLPPLFSGRDKNGTLIFNEELGDIPRNPVVLRAINQTRKVVNAVIKKYGSPSSIHIELARDLAKSFDERKKIEGAQKENRDNREKTAKEFIKIFGEIACNGRNLEKFRLYKEQDCKSFYSGKKIDIQRLLEPGYVEVDHALPYSRSFDDSQTNKVLVLSKENQNKGNRTPFEYFERFNLDWDEFFARVKNSKTISFRKKDKVLMKTFDKNEDKFRDRNLNDTRYITKFIKNYIDNCLLLNDESTDSKCVVVAGQLTDLLRKRWGLIKNRADNDRHHALDAVVVACCTRSIVQLVGTYYRQHEIRYTLDNKSDLESDLDFNPDQLDFPVPWKFFRDELVARLTIDSKDELISTIKQLFPNRQEIELSSVRPLFVSRMCEKKGKGALHKDTVRRQTDKLREQSLAVSKLHLIDIKLEDITPDNLVDYERNRNLYEAIKRRILKFYDSESSKTTEAIKKLIKKDFTENPFHMPNRRGEEQSDNPIVYSIRKIEKLSGVPVRNGVAGNGSMPRIDVFRKQSKYFVVPVYSHCKKLPTKYAQQKNMNDWNSIDDSFEWCFSVYKNDLIKIKTNKETFFGYYKCFDIDSCRISLVTHDNSEEKRVSYTKAMLFEKYYVDVLGNVYLSPKELRVELA</sequence>
<dbReference type="PROSITE" id="PS51749">
    <property type="entry name" value="HNH_CAS9"/>
    <property type="match status" value="1"/>
</dbReference>
<keyword evidence="15" id="KW-1185">Reference proteome</keyword>
<dbReference type="NCBIfam" id="TIGR01865">
    <property type="entry name" value="cas_Csn1"/>
    <property type="match status" value="1"/>
</dbReference>
<dbReference type="RefSeq" id="WP_074838586.1">
    <property type="nucleotide sequence ID" value="NZ_CP047056.1"/>
</dbReference>
<evidence type="ECO:0000313" key="14">
    <source>
        <dbReference type="EMBL" id="SFJ81193.1"/>
    </source>
</evidence>
<dbReference type="Pfam" id="PF13395">
    <property type="entry name" value="HNH_4"/>
    <property type="match status" value="1"/>
</dbReference>
<feature type="active site" description="For RuvC-like nuclease domain" evidence="12">
    <location>
        <position position="8"/>
    </location>
</feature>
<keyword evidence="2 12" id="KW-0540">Nuclease</keyword>
<dbReference type="InterPro" id="IPR028629">
    <property type="entry name" value="Cas9"/>
</dbReference>
<evidence type="ECO:0000256" key="2">
    <source>
        <dbReference type="ARBA" id="ARBA00022722"/>
    </source>
</evidence>
<comment type="caution">
    <text evidence="12">Lacks conserved residue(s) required for the propagation of feature annotation.</text>
</comment>
<evidence type="ECO:0000256" key="4">
    <source>
        <dbReference type="ARBA" id="ARBA00022759"/>
    </source>
</evidence>
<dbReference type="InterPro" id="IPR041383">
    <property type="entry name" value="RuvC_III"/>
</dbReference>
<keyword evidence="10" id="KW-0464">Manganese</keyword>
<accession>A0A662Z8D4</accession>
<keyword evidence="6" id="KW-0460">Magnesium</keyword>
<keyword evidence="9 12" id="KW-0238">DNA-binding</keyword>
<dbReference type="Proteomes" id="UP000243374">
    <property type="component" value="Unassembled WGS sequence"/>
</dbReference>
<dbReference type="EC" id="3.1.-.-" evidence="12"/>
<keyword evidence="8 12" id="KW-0051">Antiviral defense</keyword>
<comment type="function">
    <text evidence="12">CRISPR (clustered regularly interspaced short palindromic repeat) is an adaptive immune system that provides protection against mobile genetic elements (viruses, transposable elements and conjugative plasmids). CRISPR clusters contain spacers, sequences complementary to antecedent mobile elements, and target invading nucleic acids. CRISPR clusters are transcribed and processed into CRISPR RNA (crRNA). In type II CRISPR systems correct processing of pre-crRNA requires a trans-encoded small RNA (tracrRNA), endogenous ribonuclease 3 (rnc) and this protein. The tracrRNA serves as a guide for ribonuclease 3-aided processing of pre-crRNA. Subsequently Cas9/crRNA/tracrRNA endonucleolytically cleaves linear or circular dsDNA target complementary to the spacer; Cas9 is inactive in the absence of the 2 guide RNAs (gRNA). Cas9 recognizes the protospacer adjacent motif (PAM) in the CRISPR repeat sequences to help distinguish self versus nonself, as targets within the bacterial CRISPR locus do not have PAMs. PAM recognition is also required for catalytic activity.</text>
</comment>
<evidence type="ECO:0000256" key="11">
    <source>
        <dbReference type="ARBA" id="ARBA00046380"/>
    </source>
</evidence>
<organism evidence="14 15">
    <name type="scientific">Succinivibrio dextrinosolvens</name>
    <dbReference type="NCBI Taxonomy" id="83771"/>
    <lineage>
        <taxon>Bacteria</taxon>
        <taxon>Pseudomonadati</taxon>
        <taxon>Pseudomonadota</taxon>
        <taxon>Gammaproteobacteria</taxon>
        <taxon>Aeromonadales</taxon>
        <taxon>Succinivibrionaceae</taxon>
        <taxon>Succinivibrio</taxon>
    </lineage>
</organism>
<keyword evidence="7 12" id="KW-0694">RNA-binding</keyword>
<dbReference type="GO" id="GO:0043571">
    <property type="term" value="P:maintenance of CRISPR repeat elements"/>
    <property type="evidence" value="ECO:0007669"/>
    <property type="project" value="UniProtKB-UniRule"/>
</dbReference>
<comment type="domain">
    <text evidence="12">Has 2 endonuclease domains. The discontinuous RuvC-like domain cleaves the target DNA noncomplementary to crRNA while the HNH nuclease domain cleaves the target DNA complementary to crRNA.</text>
</comment>
<dbReference type="GO" id="GO:0016787">
    <property type="term" value="F:hydrolase activity"/>
    <property type="evidence" value="ECO:0007669"/>
    <property type="project" value="UniProtKB-KW"/>
</dbReference>
<comment type="cofactor">
    <cofactor evidence="1">
        <name>Mg(2+)</name>
        <dbReference type="ChEBI" id="CHEBI:18420"/>
    </cofactor>
</comment>
<proteinExistence type="inferred from homology"/>
<evidence type="ECO:0000256" key="8">
    <source>
        <dbReference type="ARBA" id="ARBA00023118"/>
    </source>
</evidence>
<evidence type="ECO:0000256" key="10">
    <source>
        <dbReference type="ARBA" id="ARBA00023211"/>
    </source>
</evidence>
<evidence type="ECO:0000256" key="9">
    <source>
        <dbReference type="ARBA" id="ARBA00023125"/>
    </source>
</evidence>
<gene>
    <name evidence="12" type="primary">cas9</name>
    <name evidence="14" type="ORF">SAMN04487865_100313</name>
</gene>
<dbReference type="GO" id="GO:0046872">
    <property type="term" value="F:metal ion binding"/>
    <property type="evidence" value="ECO:0007669"/>
    <property type="project" value="UniProtKB-UniRule"/>
</dbReference>
<evidence type="ECO:0000256" key="3">
    <source>
        <dbReference type="ARBA" id="ARBA00022723"/>
    </source>
</evidence>
<feature type="active site" description="Proton acceptor for HNH nuclease domain" evidence="12">
    <location>
        <position position="602"/>
    </location>
</feature>
<dbReference type="InterPro" id="IPR003615">
    <property type="entry name" value="HNH_nuc"/>
</dbReference>
<keyword evidence="3" id="KW-0479">Metal-binding</keyword>
<dbReference type="Pfam" id="PF18541">
    <property type="entry name" value="RuvC_III"/>
    <property type="match status" value="1"/>
</dbReference>
<comment type="subunit">
    <text evidence="11 12">Monomer. Binds crRNA and tracrRNA.</text>
</comment>
<reference evidence="14 15" key="1">
    <citation type="submission" date="2016-10" db="EMBL/GenBank/DDBJ databases">
        <authorList>
            <person name="Varghese N."/>
            <person name="Submissions S."/>
        </authorList>
    </citation>
    <scope>NUCLEOTIDE SEQUENCE [LARGE SCALE GENOMIC DNA]</scope>
    <source>
        <strain evidence="14 15">22B</strain>
    </source>
</reference>
<dbReference type="EMBL" id="FOSF01000003">
    <property type="protein sequence ID" value="SFJ81193.1"/>
    <property type="molecule type" value="Genomic_DNA"/>
</dbReference>
<dbReference type="InterPro" id="IPR033114">
    <property type="entry name" value="HNH_CAS9"/>
</dbReference>
<evidence type="ECO:0000256" key="7">
    <source>
        <dbReference type="ARBA" id="ARBA00022884"/>
    </source>
</evidence>
<evidence type="ECO:0000256" key="6">
    <source>
        <dbReference type="ARBA" id="ARBA00022842"/>
    </source>
</evidence>